<name>A0AAP9WB82_LEPIR</name>
<evidence type="ECO:0000313" key="2">
    <source>
        <dbReference type="Proteomes" id="UP000663124"/>
    </source>
</evidence>
<sequence>MDRVIILFWIENYQYKVKAKFRFCNSTTLSSASIRVVKKFDRGVEQNYSNHSLHKTETDGEFIFQQLYFIMNRMI</sequence>
<dbReference type="AlphaFoldDB" id="A0AAP9WB82"/>
<dbReference type="RefSeq" id="WP_000376328.1">
    <property type="nucleotide sequence ID" value="NZ_CP043884.1"/>
</dbReference>
<dbReference type="EMBL" id="CP043884">
    <property type="protein sequence ID" value="QOI41975.1"/>
    <property type="molecule type" value="Genomic_DNA"/>
</dbReference>
<evidence type="ECO:0000313" key="1">
    <source>
        <dbReference type="EMBL" id="QOI41975.1"/>
    </source>
</evidence>
<dbReference type="Proteomes" id="UP000663124">
    <property type="component" value="Chromosome 1"/>
</dbReference>
<proteinExistence type="predicted"/>
<reference evidence="1" key="1">
    <citation type="submission" date="2019-09" db="EMBL/GenBank/DDBJ databases">
        <title>Comparative Genomics of Leptospira interrogans Reveals Genome Plasticity - A Common Adaptive Strategy for Survival in Various Hosts.</title>
        <authorList>
            <person name="Ramli S.R."/>
            <person name="Bunk B."/>
            <person name="Goris M."/>
            <person name="Bhuju S."/>
            <person name="Jarek M."/>
            <person name="Sproer C."/>
            <person name="Mustakim S."/>
            <person name="Strommenger B."/>
            <person name="Pessler F."/>
        </authorList>
    </citation>
    <scope>NUCLEOTIDE SEQUENCE</scope>
    <source>
        <strain evidence="1">782</strain>
    </source>
</reference>
<gene>
    <name evidence="1" type="ORF">Lepto782_06640</name>
</gene>
<accession>A0AAP9WB82</accession>
<organism evidence="1 2">
    <name type="scientific">Leptospira interrogans serovar Canicola</name>
    <dbReference type="NCBI Taxonomy" id="211880"/>
    <lineage>
        <taxon>Bacteria</taxon>
        <taxon>Pseudomonadati</taxon>
        <taxon>Spirochaetota</taxon>
        <taxon>Spirochaetia</taxon>
        <taxon>Leptospirales</taxon>
        <taxon>Leptospiraceae</taxon>
        <taxon>Leptospira</taxon>
    </lineage>
</organism>
<protein>
    <submittedName>
        <fullName evidence="1">Uncharacterized protein</fullName>
    </submittedName>
</protein>